<evidence type="ECO:0000256" key="9">
    <source>
        <dbReference type="ARBA" id="ARBA00023163"/>
    </source>
</evidence>
<dbReference type="SUPFAM" id="SSF51306">
    <property type="entry name" value="LexA/Signal peptidase"/>
    <property type="match status" value="1"/>
</dbReference>
<dbReference type="Proteomes" id="UP000769766">
    <property type="component" value="Unassembled WGS sequence"/>
</dbReference>
<comment type="caution">
    <text evidence="14">The sequence shown here is derived from an EMBL/GenBank/DDBJ whole genome shotgun (WGS) entry which is preliminary data.</text>
</comment>
<dbReference type="EC" id="3.4.21.88" evidence="14"/>
<dbReference type="GO" id="GO:0006260">
    <property type="term" value="P:DNA replication"/>
    <property type="evidence" value="ECO:0007669"/>
    <property type="project" value="UniProtKB-KW"/>
</dbReference>
<keyword evidence="5 12" id="KW-0378">Hydrolase</keyword>
<evidence type="ECO:0000256" key="12">
    <source>
        <dbReference type="RuleBase" id="RU003991"/>
    </source>
</evidence>
<dbReference type="GO" id="GO:0009432">
    <property type="term" value="P:SOS response"/>
    <property type="evidence" value="ECO:0007669"/>
    <property type="project" value="UniProtKB-KW"/>
</dbReference>
<dbReference type="InterPro" id="IPR015927">
    <property type="entry name" value="Peptidase_S24_S26A/B/C"/>
</dbReference>
<dbReference type="InterPro" id="IPR006197">
    <property type="entry name" value="Peptidase_S24_LexA"/>
</dbReference>
<keyword evidence="7" id="KW-0805">Transcription regulation</keyword>
<protein>
    <submittedName>
        <fullName evidence="14">Repressor LexA</fullName>
        <ecNumber evidence="14">3.4.21.88</ecNumber>
    </submittedName>
</protein>
<keyword evidence="11" id="KW-0742">SOS response</keyword>
<keyword evidence="2" id="KW-0678">Repressor</keyword>
<name>A0A932CRV7_UNCTE</name>
<evidence type="ECO:0000256" key="2">
    <source>
        <dbReference type="ARBA" id="ARBA00022491"/>
    </source>
</evidence>
<dbReference type="AlphaFoldDB" id="A0A932CRV7"/>
<evidence type="ECO:0000256" key="4">
    <source>
        <dbReference type="ARBA" id="ARBA00022763"/>
    </source>
</evidence>
<dbReference type="InterPro" id="IPR006200">
    <property type="entry name" value="LexA"/>
</dbReference>
<evidence type="ECO:0000259" key="13">
    <source>
        <dbReference type="Pfam" id="PF00717"/>
    </source>
</evidence>
<dbReference type="EMBL" id="JACPRF010000428">
    <property type="protein sequence ID" value="MBI2878001.1"/>
    <property type="molecule type" value="Genomic_DNA"/>
</dbReference>
<dbReference type="GO" id="GO:0006281">
    <property type="term" value="P:DNA repair"/>
    <property type="evidence" value="ECO:0007669"/>
    <property type="project" value="UniProtKB-KW"/>
</dbReference>
<evidence type="ECO:0000313" key="14">
    <source>
        <dbReference type="EMBL" id="MBI2878001.1"/>
    </source>
</evidence>
<gene>
    <name evidence="14" type="primary">lexA</name>
    <name evidence="14" type="ORF">HYY20_14080</name>
</gene>
<keyword evidence="3" id="KW-0235">DNA replication</keyword>
<dbReference type="PANTHER" id="PTHR33516:SF2">
    <property type="entry name" value="LEXA REPRESSOR-RELATED"/>
    <property type="match status" value="1"/>
</dbReference>
<evidence type="ECO:0000256" key="8">
    <source>
        <dbReference type="ARBA" id="ARBA00023125"/>
    </source>
</evidence>
<organism evidence="14 15">
    <name type="scientific">Tectimicrobiota bacterium</name>
    <dbReference type="NCBI Taxonomy" id="2528274"/>
    <lineage>
        <taxon>Bacteria</taxon>
        <taxon>Pseudomonadati</taxon>
        <taxon>Nitrospinota/Tectimicrobiota group</taxon>
        <taxon>Candidatus Tectimicrobiota</taxon>
    </lineage>
</organism>
<evidence type="ECO:0000256" key="3">
    <source>
        <dbReference type="ARBA" id="ARBA00022705"/>
    </source>
</evidence>
<evidence type="ECO:0000256" key="1">
    <source>
        <dbReference type="ARBA" id="ARBA00007484"/>
    </source>
</evidence>
<dbReference type="GO" id="GO:0004252">
    <property type="term" value="F:serine-type endopeptidase activity"/>
    <property type="evidence" value="ECO:0007669"/>
    <property type="project" value="UniProtKB-EC"/>
</dbReference>
<keyword evidence="4" id="KW-0227">DNA damage</keyword>
<evidence type="ECO:0000256" key="5">
    <source>
        <dbReference type="ARBA" id="ARBA00022801"/>
    </source>
</evidence>
<dbReference type="NCBIfam" id="TIGR00498">
    <property type="entry name" value="lexA"/>
    <property type="match status" value="1"/>
</dbReference>
<feature type="domain" description="Peptidase S24/S26A/S26B/S26C" evidence="13">
    <location>
        <begin position="44"/>
        <end position="159"/>
    </location>
</feature>
<keyword evidence="9" id="KW-0804">Transcription</keyword>
<evidence type="ECO:0000256" key="11">
    <source>
        <dbReference type="ARBA" id="ARBA00023236"/>
    </source>
</evidence>
<dbReference type="GO" id="GO:0003677">
    <property type="term" value="F:DNA binding"/>
    <property type="evidence" value="ECO:0007669"/>
    <property type="project" value="UniProtKB-KW"/>
</dbReference>
<dbReference type="PANTHER" id="PTHR33516">
    <property type="entry name" value="LEXA REPRESSOR"/>
    <property type="match status" value="1"/>
</dbReference>
<dbReference type="GO" id="GO:0045892">
    <property type="term" value="P:negative regulation of DNA-templated transcription"/>
    <property type="evidence" value="ECO:0007669"/>
    <property type="project" value="InterPro"/>
</dbReference>
<evidence type="ECO:0000256" key="10">
    <source>
        <dbReference type="ARBA" id="ARBA00023204"/>
    </source>
</evidence>
<reference evidence="14" key="1">
    <citation type="submission" date="2020-07" db="EMBL/GenBank/DDBJ databases">
        <title>Huge and variable diversity of episymbiotic CPR bacteria and DPANN archaea in groundwater ecosystems.</title>
        <authorList>
            <person name="He C.Y."/>
            <person name="Keren R."/>
            <person name="Whittaker M."/>
            <person name="Farag I.F."/>
            <person name="Doudna J."/>
            <person name="Cate J.H.D."/>
            <person name="Banfield J.F."/>
        </authorList>
    </citation>
    <scope>NUCLEOTIDE SEQUENCE</scope>
    <source>
        <strain evidence="14">NC_groundwater_672_Ag_B-0.1um_62_36</strain>
    </source>
</reference>
<evidence type="ECO:0000256" key="7">
    <source>
        <dbReference type="ARBA" id="ARBA00023015"/>
    </source>
</evidence>
<keyword evidence="8" id="KW-0238">DNA-binding</keyword>
<sequence length="166" mass="18751">MDNQDKVVRILPHLYRNRGLEKFLQKVAPELELYEVEASFQEIPLLGTVAAGKPIEPIEERGSLTIPADMAVGRYKAYALQVKGDSMIEEGIRDGDYIIIQEKNEAKNGETVVALINDQEVTLKKLYIERDHIRLQPANSQMEPIIIHNGDVKVLGVVCGLIRKFR</sequence>
<comment type="similarity">
    <text evidence="1 12">Belongs to the peptidase S24 family.</text>
</comment>
<proteinExistence type="inferred from homology"/>
<keyword evidence="6 12" id="KW-0068">Autocatalytic cleavage</keyword>
<dbReference type="InterPro" id="IPR039418">
    <property type="entry name" value="LexA-like"/>
</dbReference>
<keyword evidence="10" id="KW-0234">DNA repair</keyword>
<evidence type="ECO:0000256" key="6">
    <source>
        <dbReference type="ARBA" id="ARBA00022813"/>
    </source>
</evidence>
<dbReference type="FunFam" id="2.10.109.10:FF:000001">
    <property type="entry name" value="LexA repressor"/>
    <property type="match status" value="1"/>
</dbReference>
<dbReference type="PRINTS" id="PR00726">
    <property type="entry name" value="LEXASERPTASE"/>
</dbReference>
<dbReference type="CDD" id="cd06529">
    <property type="entry name" value="S24_LexA-like"/>
    <property type="match status" value="1"/>
</dbReference>
<dbReference type="Gene3D" id="2.10.109.10">
    <property type="entry name" value="Umud Fragment, subunit A"/>
    <property type="match status" value="1"/>
</dbReference>
<dbReference type="InterPro" id="IPR036286">
    <property type="entry name" value="LexA/Signal_pep-like_sf"/>
</dbReference>
<accession>A0A932CRV7</accession>
<dbReference type="InterPro" id="IPR050077">
    <property type="entry name" value="LexA_repressor"/>
</dbReference>
<evidence type="ECO:0000313" key="15">
    <source>
        <dbReference type="Proteomes" id="UP000769766"/>
    </source>
</evidence>
<dbReference type="Pfam" id="PF00717">
    <property type="entry name" value="Peptidase_S24"/>
    <property type="match status" value="1"/>
</dbReference>